<accession>A0A4Y2FFQ9</accession>
<organism evidence="1 2">
    <name type="scientific">Araneus ventricosus</name>
    <name type="common">Orbweaver spider</name>
    <name type="synonym">Epeira ventricosa</name>
    <dbReference type="NCBI Taxonomy" id="182803"/>
    <lineage>
        <taxon>Eukaryota</taxon>
        <taxon>Metazoa</taxon>
        <taxon>Ecdysozoa</taxon>
        <taxon>Arthropoda</taxon>
        <taxon>Chelicerata</taxon>
        <taxon>Arachnida</taxon>
        <taxon>Araneae</taxon>
        <taxon>Araneomorphae</taxon>
        <taxon>Entelegynae</taxon>
        <taxon>Araneoidea</taxon>
        <taxon>Araneidae</taxon>
        <taxon>Araneus</taxon>
    </lineage>
</organism>
<comment type="caution">
    <text evidence="1">The sequence shown here is derived from an EMBL/GenBank/DDBJ whole genome shotgun (WGS) entry which is preliminary data.</text>
</comment>
<protein>
    <submittedName>
        <fullName evidence="1">Uncharacterized protein</fullName>
    </submittedName>
</protein>
<reference evidence="1 2" key="1">
    <citation type="journal article" date="2019" name="Sci. Rep.">
        <title>Orb-weaving spider Araneus ventricosus genome elucidates the spidroin gene catalogue.</title>
        <authorList>
            <person name="Kono N."/>
            <person name="Nakamura H."/>
            <person name="Ohtoshi R."/>
            <person name="Moran D.A.P."/>
            <person name="Shinohara A."/>
            <person name="Yoshida Y."/>
            <person name="Fujiwara M."/>
            <person name="Mori M."/>
            <person name="Tomita M."/>
            <person name="Arakawa K."/>
        </authorList>
    </citation>
    <scope>NUCLEOTIDE SEQUENCE [LARGE SCALE GENOMIC DNA]</scope>
</reference>
<proteinExistence type="predicted"/>
<keyword evidence="2" id="KW-1185">Reference proteome</keyword>
<dbReference type="EMBL" id="BGPR01000887">
    <property type="protein sequence ID" value="GBM39155.1"/>
    <property type="molecule type" value="Genomic_DNA"/>
</dbReference>
<gene>
    <name evidence="1" type="ORF">AVEN_59868_1</name>
</gene>
<dbReference type="AlphaFoldDB" id="A0A4Y2FFQ9"/>
<name>A0A4Y2FFQ9_ARAVE</name>
<evidence type="ECO:0000313" key="1">
    <source>
        <dbReference type="EMBL" id="GBM39155.1"/>
    </source>
</evidence>
<sequence>MPRSADWGGAKFSYYAPCATFPRYATKRLAGIVGDLLFGPDQYGPKEALIGYSWKKYSQSYDPADIRRNIASCSIWRLIFSLLH</sequence>
<evidence type="ECO:0000313" key="2">
    <source>
        <dbReference type="Proteomes" id="UP000499080"/>
    </source>
</evidence>
<dbReference type="Proteomes" id="UP000499080">
    <property type="component" value="Unassembled WGS sequence"/>
</dbReference>